<dbReference type="EMBL" id="KN833021">
    <property type="protein sequence ID" value="KIM77870.1"/>
    <property type="molecule type" value="Genomic_DNA"/>
</dbReference>
<evidence type="ECO:0000313" key="1">
    <source>
        <dbReference type="EMBL" id="KIM77870.1"/>
    </source>
</evidence>
<sequence>MGPGHASLSLGGNKHSLPVFRKLFMDMTEGFIVTYESAVETGREFGDDYARLFGSVLHAQYSR</sequence>
<dbReference type="InParanoid" id="A0A0C3EZA1"/>
<dbReference type="AlphaFoldDB" id="A0A0C3EZA1"/>
<dbReference type="HOGENOM" id="CLU_2886643_0_0_1"/>
<reference evidence="2" key="2">
    <citation type="submission" date="2015-01" db="EMBL/GenBank/DDBJ databases">
        <title>Evolutionary Origins and Diversification of the Mycorrhizal Mutualists.</title>
        <authorList>
            <consortium name="DOE Joint Genome Institute"/>
            <consortium name="Mycorrhizal Genomics Consortium"/>
            <person name="Kohler A."/>
            <person name="Kuo A."/>
            <person name="Nagy L.G."/>
            <person name="Floudas D."/>
            <person name="Copeland A."/>
            <person name="Barry K.W."/>
            <person name="Cichocki N."/>
            <person name="Veneault-Fourrey C."/>
            <person name="LaButti K."/>
            <person name="Lindquist E.A."/>
            <person name="Lipzen A."/>
            <person name="Lundell T."/>
            <person name="Morin E."/>
            <person name="Murat C."/>
            <person name="Riley R."/>
            <person name="Ohm R."/>
            <person name="Sun H."/>
            <person name="Tunlid A."/>
            <person name="Henrissat B."/>
            <person name="Grigoriev I.V."/>
            <person name="Hibbett D.S."/>
            <person name="Martin F."/>
        </authorList>
    </citation>
    <scope>NUCLEOTIDE SEQUENCE [LARGE SCALE GENOMIC DNA]</scope>
    <source>
        <strain evidence="2">F 1598</strain>
    </source>
</reference>
<name>A0A0C3EZA1_PILCF</name>
<gene>
    <name evidence="1" type="ORF">PILCRDRAFT_825090</name>
</gene>
<accession>A0A0C3EZA1</accession>
<keyword evidence="2" id="KW-1185">Reference proteome</keyword>
<protein>
    <submittedName>
        <fullName evidence="1">Uncharacterized protein</fullName>
    </submittedName>
</protein>
<dbReference type="Proteomes" id="UP000054166">
    <property type="component" value="Unassembled WGS sequence"/>
</dbReference>
<evidence type="ECO:0000313" key="2">
    <source>
        <dbReference type="Proteomes" id="UP000054166"/>
    </source>
</evidence>
<reference evidence="1 2" key="1">
    <citation type="submission" date="2014-04" db="EMBL/GenBank/DDBJ databases">
        <authorList>
            <consortium name="DOE Joint Genome Institute"/>
            <person name="Kuo A."/>
            <person name="Tarkka M."/>
            <person name="Buscot F."/>
            <person name="Kohler A."/>
            <person name="Nagy L.G."/>
            <person name="Floudas D."/>
            <person name="Copeland A."/>
            <person name="Barry K.W."/>
            <person name="Cichocki N."/>
            <person name="Veneault-Fourrey C."/>
            <person name="LaButti K."/>
            <person name="Lindquist E.A."/>
            <person name="Lipzen A."/>
            <person name="Lundell T."/>
            <person name="Morin E."/>
            <person name="Murat C."/>
            <person name="Sun H."/>
            <person name="Tunlid A."/>
            <person name="Henrissat B."/>
            <person name="Grigoriev I.V."/>
            <person name="Hibbett D.S."/>
            <person name="Martin F."/>
            <person name="Nordberg H.P."/>
            <person name="Cantor M.N."/>
            <person name="Hua S.X."/>
        </authorList>
    </citation>
    <scope>NUCLEOTIDE SEQUENCE [LARGE SCALE GENOMIC DNA]</scope>
    <source>
        <strain evidence="1 2">F 1598</strain>
    </source>
</reference>
<proteinExistence type="predicted"/>
<organism evidence="1 2">
    <name type="scientific">Piloderma croceum (strain F 1598)</name>
    <dbReference type="NCBI Taxonomy" id="765440"/>
    <lineage>
        <taxon>Eukaryota</taxon>
        <taxon>Fungi</taxon>
        <taxon>Dikarya</taxon>
        <taxon>Basidiomycota</taxon>
        <taxon>Agaricomycotina</taxon>
        <taxon>Agaricomycetes</taxon>
        <taxon>Agaricomycetidae</taxon>
        <taxon>Atheliales</taxon>
        <taxon>Atheliaceae</taxon>
        <taxon>Piloderma</taxon>
    </lineage>
</organism>